<organism evidence="1 2">
    <name type="scientific">Oryza rufipogon</name>
    <name type="common">Brownbeard rice</name>
    <name type="synonym">Asian wild rice</name>
    <dbReference type="NCBI Taxonomy" id="4529"/>
    <lineage>
        <taxon>Eukaryota</taxon>
        <taxon>Viridiplantae</taxon>
        <taxon>Streptophyta</taxon>
        <taxon>Embryophyta</taxon>
        <taxon>Tracheophyta</taxon>
        <taxon>Spermatophyta</taxon>
        <taxon>Magnoliopsida</taxon>
        <taxon>Liliopsida</taxon>
        <taxon>Poales</taxon>
        <taxon>Poaceae</taxon>
        <taxon>BOP clade</taxon>
        <taxon>Oryzoideae</taxon>
        <taxon>Oryzeae</taxon>
        <taxon>Oryzinae</taxon>
        <taxon>Oryza</taxon>
    </lineage>
</organism>
<evidence type="ECO:0000313" key="2">
    <source>
        <dbReference type="Proteomes" id="UP000008022"/>
    </source>
</evidence>
<dbReference type="STRING" id="4529.A0A0E0QC66"/>
<reference evidence="1" key="2">
    <citation type="submission" date="2015-06" db="UniProtKB">
        <authorList>
            <consortium name="EnsemblPlants"/>
        </authorList>
    </citation>
    <scope>IDENTIFICATION</scope>
</reference>
<dbReference type="InterPro" id="IPR013083">
    <property type="entry name" value="Znf_RING/FYVE/PHD"/>
</dbReference>
<dbReference type="AlphaFoldDB" id="A0A0E0QC66"/>
<dbReference type="Gene3D" id="3.30.40.10">
    <property type="entry name" value="Zinc/RING finger domain, C3HC4 (zinc finger)"/>
    <property type="match status" value="1"/>
</dbReference>
<evidence type="ECO:0008006" key="3">
    <source>
        <dbReference type="Google" id="ProtNLM"/>
    </source>
</evidence>
<dbReference type="PANTHER" id="PTHR16295">
    <property type="entry name" value="TRAF-TYPE ZINC FINGER PROTEIN-RELATED"/>
    <property type="match status" value="1"/>
</dbReference>
<sequence length="202" mass="22768">MAAAADSADPVTTATCAHWLWFTATATMGEGSVRVLGWLPSCHREVPSPNIALHSAHCARNLQKCEHCGYMVPKKLMDEHYDENHAPMICSLCQKTVQRELWDLHKGLQCPQRMLACQYCDFELPAADIYEHQNIVSLVGSMSDCGNRLDMTSSSILNPLLLQNLQVTEARWKKKRIIQQKNNQYDPSTLMAYNASNFLSQL</sequence>
<reference evidence="2" key="1">
    <citation type="submission" date="2013-06" db="EMBL/GenBank/DDBJ databases">
        <authorList>
            <person name="Zhao Q."/>
        </authorList>
    </citation>
    <scope>NUCLEOTIDE SEQUENCE</scope>
    <source>
        <strain evidence="2">cv. W1943</strain>
    </source>
</reference>
<dbReference type="Gramene" id="ORUFI07G25890.1">
    <property type="protein sequence ID" value="ORUFI07G25890.1"/>
    <property type="gene ID" value="ORUFI07G25890"/>
</dbReference>
<dbReference type="eggNOG" id="ENOG502QQRU">
    <property type="taxonomic scope" value="Eukaryota"/>
</dbReference>
<dbReference type="InterPro" id="IPR051986">
    <property type="entry name" value="Innate_Immune_Apopt_Reg"/>
</dbReference>
<evidence type="ECO:0000313" key="1">
    <source>
        <dbReference type="EnsemblPlants" id="ORUFI07G25890.1"/>
    </source>
</evidence>
<accession>A0A0E0QC66</accession>
<dbReference type="HOGENOM" id="CLU_127328_0_0_1"/>
<keyword evidence="2" id="KW-1185">Reference proteome</keyword>
<proteinExistence type="predicted"/>
<protein>
    <recommendedName>
        <fullName evidence="3">TRAF-type domain-containing protein</fullName>
    </recommendedName>
</protein>
<dbReference type="OMA" id="DHCGDMV"/>
<dbReference type="PANTHER" id="PTHR16295:SF10">
    <property type="entry name" value="EXPRESSED PROTEIN"/>
    <property type="match status" value="1"/>
</dbReference>
<dbReference type="GO" id="GO:0005739">
    <property type="term" value="C:mitochondrion"/>
    <property type="evidence" value="ECO:0007669"/>
    <property type="project" value="TreeGrafter"/>
</dbReference>
<name>A0A0E0QC66_ORYRU</name>
<dbReference type="Proteomes" id="UP000008022">
    <property type="component" value="Unassembled WGS sequence"/>
</dbReference>
<dbReference type="EnsemblPlants" id="ORUFI07G25890.1">
    <property type="protein sequence ID" value="ORUFI07G25890.1"/>
    <property type="gene ID" value="ORUFI07G25890"/>
</dbReference>